<dbReference type="InterPro" id="IPR029055">
    <property type="entry name" value="Ntn_hydrolases_N"/>
</dbReference>
<evidence type="ECO:0000256" key="1">
    <source>
        <dbReference type="ARBA" id="ARBA00006586"/>
    </source>
</evidence>
<dbReference type="SUPFAM" id="SSF56235">
    <property type="entry name" value="N-terminal nucleophile aminohydrolases (Ntn hydrolases)"/>
    <property type="match status" value="1"/>
</dbReference>
<dbReference type="PIRSF" id="PIRSF001227">
    <property type="entry name" value="Pen_acylase"/>
    <property type="match status" value="1"/>
</dbReference>
<sequence>MTRAQDTSDIAFTVAGLRASVEIRIDHWGIPHIVAEDRADVFVAQGFNAARDRLFQIDLWRRRGHGRLAEVWGAAAVEQDRANRLMLYRGEMEAEWAAYGPGARAAIEAFVVGINAYVAWARDDTDRLPPEFAVHDYLPDFWKAEDVVRFRTHGLFYNVEQEIARAQTLVAGGEVADELRQKREPAHPRQVPEGVDLTEFTEEMLRTYRLAFAPAAFAEAAAPESAVEGVSGSNNWVVDGSRTSTGRPILANDPHRAITLPSLRYLAHLRAPGLNVVGAGEPGLPGISIGHNETLAFGLTIWPADVEDLYVYRCDDTGAGDYVGPDGPARFATVEETIGVRGAEDATVTLAFTVHGPVIHVDHDRGIVIALRAAWLEPGMAPYVASLGYGDAPDGESFIAALEHWGAPAVNQVFATVDGDWGWQVAAKVPRRDGWDGSLPVPGTGAYEWRGLVGAPELPGERRPERGWIATANECNLPEDWIDRGITATHDWYSDARALRLREWLETDDRVSVATSDRMQNDFLSVHARAVLANLAAVRVEDPRVDAELTRLRDWSGVESVDSREALVFEIWVRRHLRPATMRERLAAEGVPAERIDAVLPLVLKDESFGGDLRGDLSVTAWLGAHVDGARVAAIVERTLCAALDELEQMLGAETEASPWSWGRLHHASVTHPALAVTSTLPAEWVRQGPIPRGGSGDTVGNAGYDAAFRQSIGSTFRMVLDVGDWDRSVAMNSPGQSGDPRSEHYGDLFAGWAEGESFPLLFSDEAIAQHTAQVIRLHPDEEVV</sequence>
<dbReference type="Gene3D" id="1.10.439.10">
    <property type="entry name" value="Penicillin Amidohydrolase, domain 1"/>
    <property type="match status" value="1"/>
</dbReference>
<dbReference type="Gene3D" id="2.30.120.10">
    <property type="match status" value="1"/>
</dbReference>
<dbReference type="EMBL" id="JAGFBF010000001">
    <property type="protein sequence ID" value="MBO2989134.1"/>
    <property type="molecule type" value="Genomic_DNA"/>
</dbReference>
<dbReference type="RefSeq" id="WP_208236985.1">
    <property type="nucleotide sequence ID" value="NZ_BAAAQU010000001.1"/>
</dbReference>
<keyword evidence="7" id="KW-1185">Reference proteome</keyword>
<feature type="binding site" evidence="5">
    <location>
        <position position="162"/>
    </location>
    <ligand>
        <name>Ca(2+)</name>
        <dbReference type="ChEBI" id="CHEBI:29108"/>
    </ligand>
</feature>
<dbReference type="Gene3D" id="3.60.20.10">
    <property type="entry name" value="Glutamine Phosphoribosylpyrophosphate, subunit 1, domain 1"/>
    <property type="match status" value="1"/>
</dbReference>
<keyword evidence="2" id="KW-0378">Hydrolase</keyword>
<organism evidence="6 7">
    <name type="scientific">Leucobacter tardus</name>
    <dbReference type="NCBI Taxonomy" id="501483"/>
    <lineage>
        <taxon>Bacteria</taxon>
        <taxon>Bacillati</taxon>
        <taxon>Actinomycetota</taxon>
        <taxon>Actinomycetes</taxon>
        <taxon>Micrococcales</taxon>
        <taxon>Microbacteriaceae</taxon>
        <taxon>Leucobacter</taxon>
    </lineage>
</organism>
<reference evidence="6" key="1">
    <citation type="submission" date="2021-03" db="EMBL/GenBank/DDBJ databases">
        <title>Leucobacter chromiisoli sp. nov., isolated from chromium-containing soil of chemical plant.</title>
        <authorList>
            <person name="Xu Z."/>
        </authorList>
    </citation>
    <scope>NUCLEOTIDE SEQUENCE</scope>
    <source>
        <strain evidence="6">K 70/01</strain>
    </source>
</reference>
<comment type="cofactor">
    <cofactor evidence="5">
        <name>Ca(2+)</name>
        <dbReference type="ChEBI" id="CHEBI:29108"/>
    </cofactor>
    <text evidence="5">Binds 1 Ca(2+) ion per dimer.</text>
</comment>
<proteinExistence type="inferred from homology"/>
<evidence type="ECO:0000256" key="2">
    <source>
        <dbReference type="ARBA" id="ARBA00022801"/>
    </source>
</evidence>
<dbReference type="Gene3D" id="1.10.1400.10">
    <property type="match status" value="1"/>
</dbReference>
<dbReference type="Proteomes" id="UP000668403">
    <property type="component" value="Unassembled WGS sequence"/>
</dbReference>
<keyword evidence="5" id="KW-0106">Calcium</keyword>
<gene>
    <name evidence="6" type="ORF">J4H85_03860</name>
</gene>
<dbReference type="GO" id="GO:0046872">
    <property type="term" value="F:metal ion binding"/>
    <property type="evidence" value="ECO:0007669"/>
    <property type="project" value="UniProtKB-KW"/>
</dbReference>
<dbReference type="PANTHER" id="PTHR34218">
    <property type="entry name" value="PEPTIDASE S45 PENICILLIN AMIDASE"/>
    <property type="match status" value="1"/>
</dbReference>
<dbReference type="InterPro" id="IPR023343">
    <property type="entry name" value="Penicillin_amidase_dom1"/>
</dbReference>
<keyword evidence="3" id="KW-0865">Zymogen</keyword>
<feature type="active site" description="Nucleophile" evidence="4">
    <location>
        <position position="233"/>
    </location>
</feature>
<dbReference type="AlphaFoldDB" id="A0A939QHV4"/>
<protein>
    <submittedName>
        <fullName evidence="6">Penicillin acylase family protein</fullName>
    </submittedName>
</protein>
<name>A0A939QHV4_9MICO</name>
<comment type="caution">
    <text evidence="6">The sequence shown here is derived from an EMBL/GenBank/DDBJ whole genome shotgun (WGS) entry which is preliminary data.</text>
</comment>
<dbReference type="InterPro" id="IPR002692">
    <property type="entry name" value="S45"/>
</dbReference>
<dbReference type="GO" id="GO:0017000">
    <property type="term" value="P:antibiotic biosynthetic process"/>
    <property type="evidence" value="ECO:0007669"/>
    <property type="project" value="InterPro"/>
</dbReference>
<evidence type="ECO:0000256" key="3">
    <source>
        <dbReference type="ARBA" id="ARBA00023145"/>
    </source>
</evidence>
<evidence type="ECO:0000256" key="5">
    <source>
        <dbReference type="PIRSR" id="PIRSR001227-2"/>
    </source>
</evidence>
<evidence type="ECO:0000256" key="4">
    <source>
        <dbReference type="PIRSR" id="PIRSR001227-1"/>
    </source>
</evidence>
<dbReference type="InterPro" id="IPR043146">
    <property type="entry name" value="Penicillin_amidase_N_B-knob"/>
</dbReference>
<dbReference type="GO" id="GO:0016811">
    <property type="term" value="F:hydrolase activity, acting on carbon-nitrogen (but not peptide) bonds, in linear amides"/>
    <property type="evidence" value="ECO:0007669"/>
    <property type="project" value="InterPro"/>
</dbReference>
<feature type="binding site" evidence="5">
    <location>
        <position position="305"/>
    </location>
    <ligand>
        <name>Ca(2+)</name>
        <dbReference type="ChEBI" id="CHEBI:29108"/>
    </ligand>
</feature>
<dbReference type="InterPro" id="IPR043147">
    <property type="entry name" value="Penicillin_amidase_A-knob"/>
</dbReference>
<feature type="binding site" evidence="5">
    <location>
        <position position="308"/>
    </location>
    <ligand>
        <name>Ca(2+)</name>
        <dbReference type="ChEBI" id="CHEBI:29108"/>
    </ligand>
</feature>
<dbReference type="InterPro" id="IPR014395">
    <property type="entry name" value="Pen/GL7ACA/AHL_acylase"/>
</dbReference>
<dbReference type="CDD" id="cd03747">
    <property type="entry name" value="Ntn_PGA_like"/>
    <property type="match status" value="1"/>
</dbReference>
<dbReference type="PANTHER" id="PTHR34218:SF4">
    <property type="entry name" value="ACYL-HOMOSERINE LACTONE ACYLASE QUIP"/>
    <property type="match status" value="1"/>
</dbReference>
<comment type="similarity">
    <text evidence="1">Belongs to the peptidase S45 family.</text>
</comment>
<accession>A0A939QHV4</accession>
<dbReference type="Pfam" id="PF01804">
    <property type="entry name" value="Penicil_amidase"/>
    <property type="match status" value="1"/>
</dbReference>
<evidence type="ECO:0000313" key="7">
    <source>
        <dbReference type="Proteomes" id="UP000668403"/>
    </source>
</evidence>
<keyword evidence="5" id="KW-0479">Metal-binding</keyword>
<evidence type="ECO:0000313" key="6">
    <source>
        <dbReference type="EMBL" id="MBO2989134.1"/>
    </source>
</evidence>